<dbReference type="Proteomes" id="UP000887540">
    <property type="component" value="Unplaced"/>
</dbReference>
<reference evidence="4" key="1">
    <citation type="submission" date="2022-11" db="UniProtKB">
        <authorList>
            <consortium name="WormBaseParasite"/>
        </authorList>
    </citation>
    <scope>IDENTIFICATION</scope>
</reference>
<dbReference type="AlphaFoldDB" id="A0A914DWH3"/>
<accession>A0A914DWH3</accession>
<feature type="chain" id="PRO_5038045997" evidence="2">
    <location>
        <begin position="19"/>
        <end position="580"/>
    </location>
</feature>
<feature type="region of interest" description="Disordered" evidence="1">
    <location>
        <begin position="265"/>
        <end position="292"/>
    </location>
</feature>
<evidence type="ECO:0000313" key="4">
    <source>
        <dbReference type="WBParaSite" id="ACRNAN_scaffold4141.g11224.t1"/>
    </source>
</evidence>
<dbReference type="Gene3D" id="2.60.120.200">
    <property type="match status" value="1"/>
</dbReference>
<evidence type="ECO:0000256" key="1">
    <source>
        <dbReference type="SAM" id="MobiDB-lite"/>
    </source>
</evidence>
<feature type="compositionally biased region" description="Basic and acidic residues" evidence="1">
    <location>
        <begin position="280"/>
        <end position="292"/>
    </location>
</feature>
<feature type="signal peptide" evidence="2">
    <location>
        <begin position="1"/>
        <end position="18"/>
    </location>
</feature>
<protein>
    <submittedName>
        <fullName evidence="4">Uncharacterized protein</fullName>
    </submittedName>
</protein>
<feature type="region of interest" description="Disordered" evidence="1">
    <location>
        <begin position="31"/>
        <end position="54"/>
    </location>
</feature>
<evidence type="ECO:0000256" key="2">
    <source>
        <dbReference type="SAM" id="SignalP"/>
    </source>
</evidence>
<keyword evidence="2" id="KW-0732">Signal</keyword>
<feature type="region of interest" description="Disordered" evidence="1">
    <location>
        <begin position="310"/>
        <end position="335"/>
    </location>
</feature>
<evidence type="ECO:0000313" key="3">
    <source>
        <dbReference type="Proteomes" id="UP000887540"/>
    </source>
</evidence>
<keyword evidence="3" id="KW-1185">Reference proteome</keyword>
<sequence length="580" mass="62205">MRSILLLSALLIFEGVIGCISSNPRQFSAGPTYQFPAPDAPAGGGPVAHGAPNQAPFEQIPVQNLNNAPLSEQLVGNQVDVSPFGSEGYNAEGGGPVSYGAALQCDFEKRPCCWANVPAPDDQIDWQLASGVPNSQRFKNVSIEGRYLVAYALGAAPSDEAQFASCSIACASSPIRVRARHWQSENVLLQVCQRESFPNSVNFNPLLNCQEFPMVQGLGFTELVLPKASLIDIVFVASNFVGEHGDIAVLDNIEILYESDPKECEGEQTTTAAAPSQPIEKSHEEQQIESAVDKENELAELGEGDLDVQEQELSQGASASERHVSGLQTEEESVSETLKKSASAASASNTAFASELGGIDGDTAAAGLSELSAGSKAIARGESTFVASEKNSLIETSESIKELEFATTQSCQSIKCTFEDGSTCAYKDAFLSQSIRGLTTKFQVVEGQFMNRVTGVHSGIEGDYYAATYLYPREMAGLQADLAGLADDQRLRFRYYEGTHGVQLKGCCGSDESCPFSSDKFVSVSDRKWKFGSFVCPKGTEKIIFICENTRTNQGACALDDVQVVKNHEGETTLEDKALC</sequence>
<proteinExistence type="predicted"/>
<dbReference type="WBParaSite" id="ACRNAN_scaffold4141.g11224.t1">
    <property type="protein sequence ID" value="ACRNAN_scaffold4141.g11224.t1"/>
    <property type="gene ID" value="ACRNAN_scaffold4141.g11224"/>
</dbReference>
<organism evidence="3 4">
    <name type="scientific">Acrobeloides nanus</name>
    <dbReference type="NCBI Taxonomy" id="290746"/>
    <lineage>
        <taxon>Eukaryota</taxon>
        <taxon>Metazoa</taxon>
        <taxon>Ecdysozoa</taxon>
        <taxon>Nematoda</taxon>
        <taxon>Chromadorea</taxon>
        <taxon>Rhabditida</taxon>
        <taxon>Tylenchina</taxon>
        <taxon>Cephalobomorpha</taxon>
        <taxon>Cephaloboidea</taxon>
        <taxon>Cephalobidae</taxon>
        <taxon>Acrobeloides</taxon>
    </lineage>
</organism>
<name>A0A914DWH3_9BILA</name>